<organism evidence="1">
    <name type="scientific">Arion vulgaris</name>
    <dbReference type="NCBI Taxonomy" id="1028688"/>
    <lineage>
        <taxon>Eukaryota</taxon>
        <taxon>Metazoa</taxon>
        <taxon>Spiralia</taxon>
        <taxon>Lophotrochozoa</taxon>
        <taxon>Mollusca</taxon>
        <taxon>Gastropoda</taxon>
        <taxon>Heterobranchia</taxon>
        <taxon>Euthyneura</taxon>
        <taxon>Panpulmonata</taxon>
        <taxon>Eupulmonata</taxon>
        <taxon>Stylommatophora</taxon>
        <taxon>Helicina</taxon>
        <taxon>Arionoidea</taxon>
        <taxon>Arionidae</taxon>
        <taxon>Arion</taxon>
    </lineage>
</organism>
<name>A0A0B6YFR5_9EUPU</name>
<feature type="non-terminal residue" evidence="1">
    <location>
        <position position="1"/>
    </location>
</feature>
<accession>A0A0B6YFR5</accession>
<dbReference type="EMBL" id="HACG01008162">
    <property type="protein sequence ID" value="CEK55027.1"/>
    <property type="molecule type" value="Transcribed_RNA"/>
</dbReference>
<reference evidence="1" key="1">
    <citation type="submission" date="2014-12" db="EMBL/GenBank/DDBJ databases">
        <title>Insight into the proteome of Arion vulgaris.</title>
        <authorList>
            <person name="Aradska J."/>
            <person name="Bulat T."/>
            <person name="Smidak R."/>
            <person name="Sarate P."/>
            <person name="Gangsoo J."/>
            <person name="Sialana F."/>
            <person name="Bilban M."/>
            <person name="Lubec G."/>
        </authorList>
    </citation>
    <scope>NUCLEOTIDE SEQUENCE</scope>
    <source>
        <tissue evidence="1">Skin</tissue>
    </source>
</reference>
<proteinExistence type="predicted"/>
<sequence>AVCSLDSYFGYLVSSTGMYCEQTAVVEVDIEETVSGVIFRVTILLTVDRPQVIEMHTFLQDFPVTLCLFIQNQFEGDVM</sequence>
<gene>
    <name evidence="1" type="primary">ORF24190</name>
</gene>
<evidence type="ECO:0000313" key="1">
    <source>
        <dbReference type="EMBL" id="CEK55027.1"/>
    </source>
</evidence>
<dbReference type="AlphaFoldDB" id="A0A0B6YFR5"/>
<protein>
    <submittedName>
        <fullName evidence="1">Uncharacterized protein</fullName>
    </submittedName>
</protein>